<dbReference type="PIRSF" id="PIRSF006728">
    <property type="entry name" value="CinA"/>
    <property type="match status" value="1"/>
</dbReference>
<evidence type="ECO:0000256" key="1">
    <source>
        <dbReference type="HAMAP-Rule" id="MF_00226"/>
    </source>
</evidence>
<evidence type="ECO:0000313" key="4">
    <source>
        <dbReference type="EMBL" id="WIW71972.1"/>
    </source>
</evidence>
<reference evidence="4" key="1">
    <citation type="submission" date="2023-03" db="EMBL/GenBank/DDBJ databases">
        <title>Selenobaculum gbiensis gen. nov. sp. nov., a new bacterium isolated from the gut microbiota of IBD patient.</title>
        <authorList>
            <person name="Yeo S."/>
            <person name="Park H."/>
            <person name="Huh C.S."/>
        </authorList>
    </citation>
    <scope>NUCLEOTIDE SEQUENCE</scope>
    <source>
        <strain evidence="4">ICN-92133</strain>
    </source>
</reference>
<dbReference type="Pfam" id="PF00994">
    <property type="entry name" value="MoCF_biosynth"/>
    <property type="match status" value="1"/>
</dbReference>
<comment type="similarity">
    <text evidence="1">Belongs to the CinA family.</text>
</comment>
<dbReference type="NCBIfam" id="TIGR00199">
    <property type="entry name" value="PncC_domain"/>
    <property type="match status" value="1"/>
</dbReference>
<dbReference type="NCBIfam" id="TIGR00200">
    <property type="entry name" value="cinA_nterm"/>
    <property type="match status" value="1"/>
</dbReference>
<dbReference type="InterPro" id="IPR041424">
    <property type="entry name" value="CinA_KH"/>
</dbReference>
<name>A0A9Y2ES58_9FIRM</name>
<dbReference type="KEGG" id="sgbi:P3F81_07100"/>
<feature type="domain" description="MoaB/Mog" evidence="3">
    <location>
        <begin position="4"/>
        <end position="171"/>
    </location>
</feature>
<keyword evidence="2" id="KW-0175">Coiled coil</keyword>
<dbReference type="Pfam" id="PF02464">
    <property type="entry name" value="CinA"/>
    <property type="match status" value="1"/>
</dbReference>
<dbReference type="Pfam" id="PF18146">
    <property type="entry name" value="CinA_KH"/>
    <property type="match status" value="1"/>
</dbReference>
<evidence type="ECO:0000313" key="5">
    <source>
        <dbReference type="Proteomes" id="UP001243623"/>
    </source>
</evidence>
<dbReference type="InterPro" id="IPR036425">
    <property type="entry name" value="MoaB/Mog-like_dom_sf"/>
</dbReference>
<dbReference type="NCBIfam" id="NF001813">
    <property type="entry name" value="PRK00549.1"/>
    <property type="match status" value="1"/>
</dbReference>
<dbReference type="NCBIfam" id="TIGR00177">
    <property type="entry name" value="molyb_syn"/>
    <property type="match status" value="1"/>
</dbReference>
<dbReference type="Gene3D" id="3.30.70.2860">
    <property type="match status" value="1"/>
</dbReference>
<dbReference type="InterPro" id="IPR001453">
    <property type="entry name" value="MoaB/Mog_dom"/>
</dbReference>
<keyword evidence="5" id="KW-1185">Reference proteome</keyword>
<dbReference type="InterPro" id="IPR036653">
    <property type="entry name" value="CinA-like_C"/>
</dbReference>
<dbReference type="SUPFAM" id="SSF53218">
    <property type="entry name" value="Molybdenum cofactor biosynthesis proteins"/>
    <property type="match status" value="1"/>
</dbReference>
<sequence>MVVEIVTTGTELLLGQIVNLNAAYLAEGLNKLGFDVLYQTTVGDNRDRMKQALTIALDRADIVITSGGLGPTQGDITKEVSASLFDKELSLHQASLDNIKEICAFRGYPMAQNNIKQAMIPDGAIVLDNACGTAPGIILENNGKVIINLPGPPFEMKDMFQKKVIPYLTGKYGMDSIILSRVLNTVGIGESTLEESIEDLILAQSNPTLALLARPGEVIVRITAKASTKKEAEQMIEVLESEIRNRIGEYIFGTDDIGIEEVVGNLLKKKHLTIACAESCTGGLLTSRITDVPGSSEYLYGSVVSYDNEVKISELKVPASILGSVGAVSEETAKAMAEGIRSKFNTDIGIGITGIAGPDGGSNEKPVGLVYIAITGHSGTKCYKNQFKGKRTAVKYRATQTALDIIRRYVKET</sequence>
<dbReference type="CDD" id="cd00885">
    <property type="entry name" value="cinA"/>
    <property type="match status" value="1"/>
</dbReference>
<dbReference type="HAMAP" id="MF_00226_B">
    <property type="entry name" value="CinA_B"/>
    <property type="match status" value="1"/>
</dbReference>
<dbReference type="InterPro" id="IPR008136">
    <property type="entry name" value="CinA_C"/>
</dbReference>
<dbReference type="Gene3D" id="3.90.950.20">
    <property type="entry name" value="CinA-like"/>
    <property type="match status" value="1"/>
</dbReference>
<dbReference type="Proteomes" id="UP001243623">
    <property type="component" value="Chromosome"/>
</dbReference>
<dbReference type="InterPro" id="IPR050101">
    <property type="entry name" value="CinA"/>
</dbReference>
<accession>A0A9Y2ES58</accession>
<dbReference type="SUPFAM" id="SSF142433">
    <property type="entry name" value="CinA-like"/>
    <property type="match status" value="1"/>
</dbReference>
<dbReference type="InterPro" id="IPR008135">
    <property type="entry name" value="Competence-induced_CinA"/>
</dbReference>
<evidence type="ECO:0000256" key="2">
    <source>
        <dbReference type="SAM" id="Coils"/>
    </source>
</evidence>
<dbReference type="EMBL" id="CP120678">
    <property type="protein sequence ID" value="WIW71972.1"/>
    <property type="molecule type" value="Genomic_DNA"/>
</dbReference>
<feature type="coiled-coil region" evidence="2">
    <location>
        <begin position="222"/>
        <end position="249"/>
    </location>
</feature>
<dbReference type="PANTHER" id="PTHR13939">
    <property type="entry name" value="NICOTINAMIDE-NUCLEOTIDE AMIDOHYDROLASE PNCC"/>
    <property type="match status" value="1"/>
</dbReference>
<proteinExistence type="inferred from homology"/>
<dbReference type="AlphaFoldDB" id="A0A9Y2ES58"/>
<dbReference type="SMART" id="SM00852">
    <property type="entry name" value="MoCF_biosynth"/>
    <property type="match status" value="1"/>
</dbReference>
<protein>
    <recommendedName>
        <fullName evidence="1">Putative competence-damage inducible protein</fullName>
    </recommendedName>
</protein>
<dbReference type="PANTHER" id="PTHR13939:SF0">
    <property type="entry name" value="NMN AMIDOHYDROLASE-LIKE PROTEIN YFAY"/>
    <property type="match status" value="1"/>
</dbReference>
<dbReference type="Gene3D" id="3.40.980.10">
    <property type="entry name" value="MoaB/Mog-like domain"/>
    <property type="match status" value="1"/>
</dbReference>
<organism evidence="4 5">
    <name type="scientific">Selenobaculum gibii</name>
    <dbReference type="NCBI Taxonomy" id="3054208"/>
    <lineage>
        <taxon>Bacteria</taxon>
        <taxon>Bacillati</taxon>
        <taxon>Bacillota</taxon>
        <taxon>Negativicutes</taxon>
        <taxon>Selenomonadales</taxon>
        <taxon>Selenomonadaceae</taxon>
        <taxon>Selenobaculum</taxon>
    </lineage>
</organism>
<gene>
    <name evidence="1" type="primary">cinA</name>
    <name evidence="4" type="ORF">P3F81_07100</name>
</gene>
<evidence type="ECO:0000259" key="3">
    <source>
        <dbReference type="SMART" id="SM00852"/>
    </source>
</evidence>